<accession>A0A328FIL9</accession>
<dbReference type="AlphaFoldDB" id="A0A328FIL9"/>
<gene>
    <name evidence="1" type="ORF">DO021_03260</name>
</gene>
<dbReference type="EMBL" id="QLNI01000005">
    <property type="protein sequence ID" value="RAM03322.1"/>
    <property type="molecule type" value="Genomic_DNA"/>
</dbReference>
<evidence type="ECO:0000313" key="1">
    <source>
        <dbReference type="EMBL" id="RAM03322.1"/>
    </source>
</evidence>
<organism evidence="1 2">
    <name type="scientific">Desulfobacter hydrogenophilus</name>
    <dbReference type="NCBI Taxonomy" id="2291"/>
    <lineage>
        <taxon>Bacteria</taxon>
        <taxon>Pseudomonadati</taxon>
        <taxon>Thermodesulfobacteriota</taxon>
        <taxon>Desulfobacteria</taxon>
        <taxon>Desulfobacterales</taxon>
        <taxon>Desulfobacteraceae</taxon>
        <taxon>Desulfobacter</taxon>
    </lineage>
</organism>
<proteinExistence type="predicted"/>
<dbReference type="Proteomes" id="UP000248798">
    <property type="component" value="Unassembled WGS sequence"/>
</dbReference>
<comment type="caution">
    <text evidence="1">The sequence shown here is derived from an EMBL/GenBank/DDBJ whole genome shotgun (WGS) entry which is preliminary data.</text>
</comment>
<evidence type="ECO:0000313" key="2">
    <source>
        <dbReference type="Proteomes" id="UP000248798"/>
    </source>
</evidence>
<reference evidence="1 2" key="1">
    <citation type="submission" date="2018-06" db="EMBL/GenBank/DDBJ databases">
        <title>Complete Genome Sequence of Desulfobacter hydrogenophilus (DSM3380).</title>
        <authorList>
            <person name="Marietou A."/>
            <person name="Schreiber L."/>
            <person name="Marshall I."/>
            <person name="Jorgensen B."/>
        </authorList>
    </citation>
    <scope>NUCLEOTIDE SEQUENCE [LARGE SCALE GENOMIC DNA]</scope>
    <source>
        <strain evidence="1 2">DSM 3380</strain>
    </source>
</reference>
<name>A0A328FIL9_9BACT</name>
<protein>
    <submittedName>
        <fullName evidence="1">Uncharacterized protein</fullName>
    </submittedName>
</protein>
<sequence length="75" mass="8433">MFREEAALLRQGIVKVRDDEQGPSIRRIYRDESAPQDEVLYPSQGVSVNSAFVYRKTCVYLGRSAAISIKGLTEP</sequence>